<dbReference type="FunFam" id="3.30.700.20:FF:000001">
    <property type="entry name" value="AMME syndrome candidate gene 1"/>
    <property type="match status" value="1"/>
</dbReference>
<dbReference type="SUPFAM" id="SSF143447">
    <property type="entry name" value="AMMECR1-like"/>
    <property type="match status" value="1"/>
</dbReference>
<dbReference type="NCBIfam" id="TIGR00296">
    <property type="entry name" value="TIGR00296 family protein"/>
    <property type="match status" value="1"/>
</dbReference>
<dbReference type="OrthoDB" id="24630at2759"/>
<sequence>MSKEHCYYCFDSLVAYFDGRPVSPPTFDDSPFPLFVTWSTSEDGTTRDLRLRGCIGNFSAMPLHSGLKEYALTSAFKDGRFPPIDRKELSSLVCGVSLLVDFEDGDDYLDWEVGRHGIWIEFKDARGRKKTATYLPEVAKEQGWTKEKAIESLLRKGGYREAISQEFLDSVILTRYQSRKVQVTYQDYVETV</sequence>
<dbReference type="PANTHER" id="PTHR13016">
    <property type="entry name" value="AMMECR1 HOMOLOG"/>
    <property type="match status" value="1"/>
</dbReference>
<dbReference type="AlphaFoldDB" id="A0A197JDL0"/>
<proteinExistence type="predicted"/>
<dbReference type="InterPro" id="IPR023473">
    <property type="entry name" value="AMMECR1"/>
</dbReference>
<gene>
    <name evidence="2" type="ORF">K457DRAFT_143005</name>
</gene>
<dbReference type="PANTHER" id="PTHR13016:SF0">
    <property type="entry name" value="AMME SYNDROME CANDIDATE GENE 1 PROTEIN"/>
    <property type="match status" value="1"/>
</dbReference>
<dbReference type="PROSITE" id="PS51112">
    <property type="entry name" value="AMMECR1"/>
    <property type="match status" value="1"/>
</dbReference>
<evidence type="ECO:0000313" key="2">
    <source>
        <dbReference type="EMBL" id="OAQ23093.1"/>
    </source>
</evidence>
<accession>A0A197JDL0</accession>
<evidence type="ECO:0000259" key="1">
    <source>
        <dbReference type="PROSITE" id="PS51112"/>
    </source>
</evidence>
<reference evidence="2 3" key="1">
    <citation type="submission" date="2016-05" db="EMBL/GenBank/DDBJ databases">
        <title>Genome sequencing reveals origins of a unique bacterial endosymbiosis in the earliest lineages of terrestrial Fungi.</title>
        <authorList>
            <consortium name="DOE Joint Genome Institute"/>
            <person name="Uehling J."/>
            <person name="Gryganskyi A."/>
            <person name="Hameed K."/>
            <person name="Tschaplinski T."/>
            <person name="Misztal P."/>
            <person name="Wu S."/>
            <person name="Desiro A."/>
            <person name="Vande Pol N."/>
            <person name="Du Z.-Y."/>
            <person name="Zienkiewicz A."/>
            <person name="Zienkiewicz K."/>
            <person name="Morin E."/>
            <person name="Tisserant E."/>
            <person name="Splivallo R."/>
            <person name="Hainaut M."/>
            <person name="Henrissat B."/>
            <person name="Ohm R."/>
            <person name="Kuo A."/>
            <person name="Yan J."/>
            <person name="Lipzen A."/>
            <person name="Nolan M."/>
            <person name="Labutti K."/>
            <person name="Barry K."/>
            <person name="Goldstein A."/>
            <person name="Labbe J."/>
            <person name="Schadt C."/>
            <person name="Tuskan G."/>
            <person name="Grigoriev I."/>
            <person name="Martin F."/>
            <person name="Vilgalys R."/>
            <person name="Bonito G."/>
        </authorList>
    </citation>
    <scope>NUCLEOTIDE SEQUENCE [LARGE SCALE GENOMIC DNA]</scope>
    <source>
        <strain evidence="2 3">AG-77</strain>
    </source>
</reference>
<dbReference type="Proteomes" id="UP000078512">
    <property type="component" value="Unassembled WGS sequence"/>
</dbReference>
<name>A0A197JDL0_9FUNG</name>
<dbReference type="STRING" id="1314771.A0A197JDL0"/>
<keyword evidence="3" id="KW-1185">Reference proteome</keyword>
<organism evidence="2 3">
    <name type="scientific">Linnemannia elongata AG-77</name>
    <dbReference type="NCBI Taxonomy" id="1314771"/>
    <lineage>
        <taxon>Eukaryota</taxon>
        <taxon>Fungi</taxon>
        <taxon>Fungi incertae sedis</taxon>
        <taxon>Mucoromycota</taxon>
        <taxon>Mortierellomycotina</taxon>
        <taxon>Mortierellomycetes</taxon>
        <taxon>Mortierellales</taxon>
        <taxon>Mortierellaceae</taxon>
        <taxon>Linnemannia</taxon>
    </lineage>
</organism>
<dbReference type="Pfam" id="PF01871">
    <property type="entry name" value="AMMECR1"/>
    <property type="match status" value="1"/>
</dbReference>
<dbReference type="EMBL" id="KV442130">
    <property type="protein sequence ID" value="OAQ23093.1"/>
    <property type="molecule type" value="Genomic_DNA"/>
</dbReference>
<protein>
    <recommendedName>
        <fullName evidence="1">AMMECR1 domain-containing protein</fullName>
    </recommendedName>
</protein>
<dbReference type="Gene3D" id="3.30.700.20">
    <property type="entry name" value="Hypothetical protein ph0010, domain 1"/>
    <property type="match status" value="1"/>
</dbReference>
<dbReference type="InterPro" id="IPR002733">
    <property type="entry name" value="AMMECR1_domain"/>
</dbReference>
<feature type="domain" description="AMMECR1" evidence="1">
    <location>
        <begin position="1"/>
        <end position="192"/>
    </location>
</feature>
<dbReference type="InterPro" id="IPR027485">
    <property type="entry name" value="AMMECR1_N"/>
</dbReference>
<evidence type="ECO:0000313" key="3">
    <source>
        <dbReference type="Proteomes" id="UP000078512"/>
    </source>
</evidence>
<dbReference type="InterPro" id="IPR036071">
    <property type="entry name" value="AMMECR1_dom_sf"/>
</dbReference>